<dbReference type="Proteomes" id="UP000479293">
    <property type="component" value="Unassembled WGS sequence"/>
</dbReference>
<dbReference type="InterPro" id="IPR013538">
    <property type="entry name" value="ASHA1/2-like_C"/>
</dbReference>
<dbReference type="InterPro" id="IPR023393">
    <property type="entry name" value="START-like_dom_sf"/>
</dbReference>
<keyword evidence="4" id="KW-1185">Reference proteome</keyword>
<feature type="domain" description="Activator of Hsp90 ATPase homologue 1/2-like C-terminal" evidence="2">
    <location>
        <begin position="23"/>
        <end position="159"/>
    </location>
</feature>
<evidence type="ECO:0000256" key="1">
    <source>
        <dbReference type="ARBA" id="ARBA00006817"/>
    </source>
</evidence>
<dbReference type="Pfam" id="PF08327">
    <property type="entry name" value="AHSA1"/>
    <property type="match status" value="1"/>
</dbReference>
<comment type="similarity">
    <text evidence="1">Belongs to the AHA1 family.</text>
</comment>
<dbReference type="EMBL" id="WHLY01000002">
    <property type="protein sequence ID" value="MPR36276.1"/>
    <property type="molecule type" value="Genomic_DNA"/>
</dbReference>
<gene>
    <name evidence="3" type="ORF">GBK04_23760</name>
</gene>
<dbReference type="AlphaFoldDB" id="A0A7C9BFD2"/>
<evidence type="ECO:0000259" key="2">
    <source>
        <dbReference type="Pfam" id="PF08327"/>
    </source>
</evidence>
<dbReference type="CDD" id="cd07814">
    <property type="entry name" value="SRPBCC_CalC_Aha1-like"/>
    <property type="match status" value="1"/>
</dbReference>
<comment type="caution">
    <text evidence="3">The sequence shown here is derived from an EMBL/GenBank/DDBJ whole genome shotgun (WGS) entry which is preliminary data.</text>
</comment>
<accession>A0A7C9BFD2</accession>
<name>A0A7C9BFD2_9BACT</name>
<dbReference type="SUPFAM" id="SSF55961">
    <property type="entry name" value="Bet v1-like"/>
    <property type="match status" value="1"/>
</dbReference>
<protein>
    <submittedName>
        <fullName evidence="3">SRPBCC domain-containing protein</fullName>
    </submittedName>
</protein>
<dbReference type="Gene3D" id="3.30.530.20">
    <property type="match status" value="1"/>
</dbReference>
<organism evidence="3 4">
    <name type="scientific">Salmonirosea aquatica</name>
    <dbReference type="NCBI Taxonomy" id="2654236"/>
    <lineage>
        <taxon>Bacteria</taxon>
        <taxon>Pseudomonadati</taxon>
        <taxon>Bacteroidota</taxon>
        <taxon>Cytophagia</taxon>
        <taxon>Cytophagales</taxon>
        <taxon>Spirosomataceae</taxon>
        <taxon>Salmonirosea</taxon>
    </lineage>
</organism>
<reference evidence="3 4" key="1">
    <citation type="submission" date="2019-10" db="EMBL/GenBank/DDBJ databases">
        <title>Draft Genome Sequence of Cytophagaceae sp. SJW1-29.</title>
        <authorList>
            <person name="Choi A."/>
        </authorList>
    </citation>
    <scope>NUCLEOTIDE SEQUENCE [LARGE SCALE GENOMIC DNA]</scope>
    <source>
        <strain evidence="3 4">SJW1-29</strain>
    </source>
</reference>
<proteinExistence type="inferred from homology"/>
<evidence type="ECO:0000313" key="3">
    <source>
        <dbReference type="EMBL" id="MPR36276.1"/>
    </source>
</evidence>
<sequence length="161" mass="18771">MKKTTFSEDLANNRMHVTREFAADRERVWQAWTQPELLDQWWAPKPWQAKTKTMQFEEGGYWLYCMMGPKGEKSWAKVNYQRIEAPEKFVALDVFCDEEGTINDDFPKMHWDTTFQSSETGTKVEIEIKFDSPEDLKKIVEMGFKEGLSAAQDNLDALMAA</sequence>
<dbReference type="RefSeq" id="WP_152764034.1">
    <property type="nucleotide sequence ID" value="NZ_WHLY01000002.1"/>
</dbReference>
<evidence type="ECO:0000313" key="4">
    <source>
        <dbReference type="Proteomes" id="UP000479293"/>
    </source>
</evidence>